<evidence type="ECO:0000256" key="5">
    <source>
        <dbReference type="ARBA" id="ARBA00022801"/>
    </source>
</evidence>
<reference evidence="16 17" key="1">
    <citation type="submission" date="2017-06" db="EMBL/GenBank/DDBJ databases">
        <title>Ant-infecting Ophiocordyceps genomes reveal a high diversity of potential behavioral manipulation genes and a possible major role for enterotoxins.</title>
        <authorList>
            <person name="De Bekker C."/>
            <person name="Evans H.C."/>
            <person name="Brachmann A."/>
            <person name="Hughes D.P."/>
        </authorList>
    </citation>
    <scope>NUCLEOTIDE SEQUENCE [LARGE SCALE GENOMIC DNA]</scope>
    <source>
        <strain evidence="16 17">Map16</strain>
    </source>
</reference>
<dbReference type="PROSITE" id="PS01155">
    <property type="entry name" value="ENDONUCLEASE_III_2"/>
    <property type="match status" value="1"/>
</dbReference>
<dbReference type="EMBL" id="NJES01000202">
    <property type="protein sequence ID" value="PHH75687.1"/>
    <property type="molecule type" value="Genomic_DNA"/>
</dbReference>
<dbReference type="InterPro" id="IPR023170">
    <property type="entry name" value="HhH_base_excis_C"/>
</dbReference>
<proteinExistence type="inferred from homology"/>
<evidence type="ECO:0000256" key="7">
    <source>
        <dbReference type="ARBA" id="ARBA00023014"/>
    </source>
</evidence>
<dbReference type="Pfam" id="PF00633">
    <property type="entry name" value="HHH"/>
    <property type="match status" value="1"/>
</dbReference>
<comment type="caution">
    <text evidence="16">The sequence shown here is derived from an EMBL/GenBank/DDBJ whole genome shotgun (WGS) entry which is preliminary data.</text>
</comment>
<dbReference type="SUPFAM" id="SSF48150">
    <property type="entry name" value="DNA-glycosylase"/>
    <property type="match status" value="1"/>
</dbReference>
<name>A0A2C5Z3U1_9HYPO</name>
<evidence type="ECO:0000256" key="11">
    <source>
        <dbReference type="ARBA" id="ARBA00044632"/>
    </source>
</evidence>
<dbReference type="PROSITE" id="PS00086">
    <property type="entry name" value="CYTOCHROME_P450"/>
    <property type="match status" value="1"/>
</dbReference>
<dbReference type="GO" id="GO:0004497">
    <property type="term" value="F:monooxygenase activity"/>
    <property type="evidence" value="ECO:0007669"/>
    <property type="project" value="InterPro"/>
</dbReference>
<dbReference type="PANTHER" id="PTHR43286">
    <property type="entry name" value="ENDONUCLEASE III-LIKE PROTEIN 1"/>
    <property type="match status" value="1"/>
</dbReference>
<evidence type="ECO:0000313" key="17">
    <source>
        <dbReference type="Proteomes" id="UP000226431"/>
    </source>
</evidence>
<dbReference type="InterPro" id="IPR002401">
    <property type="entry name" value="Cyt_P450_E_grp-I"/>
</dbReference>
<comment type="cofactor">
    <cofactor evidence="13">
        <name>heme</name>
        <dbReference type="ChEBI" id="CHEBI:30413"/>
    </cofactor>
</comment>
<dbReference type="Pfam" id="PF00067">
    <property type="entry name" value="p450"/>
    <property type="match status" value="1"/>
</dbReference>
<dbReference type="GO" id="GO:0006285">
    <property type="term" value="P:base-excision repair, AP site formation"/>
    <property type="evidence" value="ECO:0007669"/>
    <property type="project" value="UniProtKB-UniRule"/>
</dbReference>
<dbReference type="GO" id="GO:0006289">
    <property type="term" value="P:nucleotide-excision repair"/>
    <property type="evidence" value="ECO:0007669"/>
    <property type="project" value="TreeGrafter"/>
</dbReference>
<dbReference type="EC" id="4.2.99.18" evidence="12"/>
<dbReference type="InterPro" id="IPR017972">
    <property type="entry name" value="Cyt_P450_CS"/>
</dbReference>
<dbReference type="PANTHER" id="PTHR43286:SF1">
    <property type="entry name" value="ENDONUCLEASE III-LIKE PROTEIN 1"/>
    <property type="match status" value="1"/>
</dbReference>
<dbReference type="GO" id="GO:0140078">
    <property type="term" value="F:class I DNA-(apurinic or apyrimidinic site) endonuclease activity"/>
    <property type="evidence" value="ECO:0007669"/>
    <property type="project" value="UniProtKB-EC"/>
</dbReference>
<dbReference type="GO" id="GO:0016705">
    <property type="term" value="F:oxidoreductase activity, acting on paired donors, with incorporation or reduction of molecular oxygen"/>
    <property type="evidence" value="ECO:0007669"/>
    <property type="project" value="InterPro"/>
</dbReference>
<comment type="similarity">
    <text evidence="1 12">Belongs to the Nth/MutY family.</text>
</comment>
<dbReference type="InterPro" id="IPR004036">
    <property type="entry name" value="Endonuclease-III-like_CS2"/>
</dbReference>
<keyword evidence="12" id="KW-0539">Nucleus</keyword>
<keyword evidence="13" id="KW-0349">Heme</keyword>
<dbReference type="AlphaFoldDB" id="A0A2C5Z3U1"/>
<evidence type="ECO:0000256" key="8">
    <source>
        <dbReference type="ARBA" id="ARBA00023204"/>
    </source>
</evidence>
<feature type="compositionally biased region" description="Low complexity" evidence="14">
    <location>
        <begin position="551"/>
        <end position="562"/>
    </location>
</feature>
<keyword evidence="17" id="KW-1185">Reference proteome</keyword>
<comment type="caution">
    <text evidence="12">Lacks conserved residue(s) required for the propagation of feature annotation.</text>
</comment>
<keyword evidence="3 13" id="KW-0479">Metal-binding</keyword>
<dbReference type="Gene3D" id="1.10.340.30">
    <property type="entry name" value="Hypothetical protein, domain 2"/>
    <property type="match status" value="1"/>
</dbReference>
<dbReference type="Gene3D" id="1.10.630.10">
    <property type="entry name" value="Cytochrome P450"/>
    <property type="match status" value="1"/>
</dbReference>
<keyword evidence="2" id="KW-0004">4Fe-4S</keyword>
<dbReference type="InterPro" id="IPR000445">
    <property type="entry name" value="HhH_motif"/>
</dbReference>
<evidence type="ECO:0000256" key="4">
    <source>
        <dbReference type="ARBA" id="ARBA00022763"/>
    </source>
</evidence>
<comment type="catalytic activity">
    <reaction evidence="11 12">
        <text>2'-deoxyribonucleotide-(2'-deoxyribose 5'-phosphate)-2'-deoxyribonucleotide-DNA = a 3'-end 2'-deoxyribonucleotide-(2,3-dehydro-2,3-deoxyribose 5'-phosphate)-DNA + a 5'-end 5'-phospho-2'-deoxyribonucleoside-DNA + H(+)</text>
        <dbReference type="Rhea" id="RHEA:66592"/>
        <dbReference type="Rhea" id="RHEA-COMP:13180"/>
        <dbReference type="Rhea" id="RHEA-COMP:16897"/>
        <dbReference type="Rhea" id="RHEA-COMP:17067"/>
        <dbReference type="ChEBI" id="CHEBI:15378"/>
        <dbReference type="ChEBI" id="CHEBI:136412"/>
        <dbReference type="ChEBI" id="CHEBI:157695"/>
        <dbReference type="ChEBI" id="CHEBI:167181"/>
        <dbReference type="EC" id="4.2.99.18"/>
    </reaction>
</comment>
<dbReference type="InterPro" id="IPR030841">
    <property type="entry name" value="NTH1"/>
</dbReference>
<comment type="function">
    <text evidence="12">Bifunctional DNA N-glycosylase with associated apurinic/apyrimidinic (AP) lyase function that catalyzes the first step in base excision repair (BER), the primary repair pathway for the repair of oxidative DNA damage. The DNA N-glycosylase activity releases the damaged DNA base from DNA by cleaving the N-glycosidic bond, leaving an AP site. The AP lyase activity cleaves the phosphodiester bond 3' to the AP site by a beta-elimination. Primarily recognizes and repairs oxidative base damage of pyrimidines.</text>
</comment>
<dbReference type="HAMAP" id="MF_03183">
    <property type="entry name" value="Endonuclease_III_Nth"/>
    <property type="match status" value="1"/>
</dbReference>
<keyword evidence="5 12" id="KW-0378">Hydrolase</keyword>
<dbReference type="GO" id="GO:0051539">
    <property type="term" value="F:4 iron, 4 sulfur cluster binding"/>
    <property type="evidence" value="ECO:0007669"/>
    <property type="project" value="UniProtKB-KW"/>
</dbReference>
<dbReference type="Proteomes" id="UP000226431">
    <property type="component" value="Unassembled WGS sequence"/>
</dbReference>
<dbReference type="Pfam" id="PF00730">
    <property type="entry name" value="HhH-GPD"/>
    <property type="match status" value="1"/>
</dbReference>
<dbReference type="InterPro" id="IPR036396">
    <property type="entry name" value="Cyt_P450_sf"/>
</dbReference>
<evidence type="ECO:0000259" key="15">
    <source>
        <dbReference type="SMART" id="SM00478"/>
    </source>
</evidence>
<keyword evidence="10 12" id="KW-0326">Glycosidase</keyword>
<evidence type="ECO:0000256" key="10">
    <source>
        <dbReference type="ARBA" id="ARBA00023295"/>
    </source>
</evidence>
<dbReference type="InterPro" id="IPR011257">
    <property type="entry name" value="DNA_glycosylase"/>
</dbReference>
<evidence type="ECO:0000256" key="2">
    <source>
        <dbReference type="ARBA" id="ARBA00022485"/>
    </source>
</evidence>
<keyword evidence="7" id="KW-0411">Iron-sulfur</keyword>
<keyword evidence="12" id="KW-0496">Mitochondrion</keyword>
<evidence type="ECO:0000256" key="9">
    <source>
        <dbReference type="ARBA" id="ARBA00023239"/>
    </source>
</evidence>
<organism evidence="16 17">
    <name type="scientific">Ophiocordyceps camponoti-rufipedis</name>
    <dbReference type="NCBI Taxonomy" id="2004952"/>
    <lineage>
        <taxon>Eukaryota</taxon>
        <taxon>Fungi</taxon>
        <taxon>Dikarya</taxon>
        <taxon>Ascomycota</taxon>
        <taxon>Pezizomycotina</taxon>
        <taxon>Sordariomycetes</taxon>
        <taxon>Hypocreomycetidae</taxon>
        <taxon>Hypocreales</taxon>
        <taxon>Ophiocordycipitaceae</taxon>
        <taxon>Ophiocordyceps</taxon>
    </lineage>
</organism>
<evidence type="ECO:0000313" key="16">
    <source>
        <dbReference type="EMBL" id="PHH75687.1"/>
    </source>
</evidence>
<feature type="binding site" description="axial binding residue" evidence="13">
    <location>
        <position position="430"/>
    </location>
    <ligand>
        <name>heme</name>
        <dbReference type="ChEBI" id="CHEBI:30413"/>
    </ligand>
    <ligandPart>
        <name>Fe</name>
        <dbReference type="ChEBI" id="CHEBI:18248"/>
    </ligandPart>
</feature>
<dbReference type="GO" id="GO:0005739">
    <property type="term" value="C:mitochondrion"/>
    <property type="evidence" value="ECO:0007669"/>
    <property type="project" value="UniProtKB-SubCell"/>
</dbReference>
<keyword evidence="8 12" id="KW-0234">DNA repair</keyword>
<evidence type="ECO:0000256" key="1">
    <source>
        <dbReference type="ARBA" id="ARBA00008343"/>
    </source>
</evidence>
<keyword evidence="4 12" id="KW-0227">DNA damage</keyword>
<dbReference type="SMART" id="SM00478">
    <property type="entry name" value="ENDO3c"/>
    <property type="match status" value="1"/>
</dbReference>
<dbReference type="GO" id="GO:0003677">
    <property type="term" value="F:DNA binding"/>
    <property type="evidence" value="ECO:0007669"/>
    <property type="project" value="UniProtKB-UniRule"/>
</dbReference>
<dbReference type="FunFam" id="1.10.340.30:FF:000005">
    <property type="entry name" value="Endonuclease III-like protein 1"/>
    <property type="match status" value="1"/>
</dbReference>
<dbReference type="SUPFAM" id="SSF48264">
    <property type="entry name" value="Cytochrome P450"/>
    <property type="match status" value="1"/>
</dbReference>
<dbReference type="GO" id="GO:0005634">
    <property type="term" value="C:nucleus"/>
    <property type="evidence" value="ECO:0007669"/>
    <property type="project" value="UniProtKB-SubCell"/>
</dbReference>
<dbReference type="STRING" id="2004952.A0A2C5Z3U1"/>
<evidence type="ECO:0000256" key="3">
    <source>
        <dbReference type="ARBA" id="ARBA00022723"/>
    </source>
</evidence>
<comment type="subcellular location">
    <subcellularLocation>
        <location evidence="12">Nucleus</location>
    </subcellularLocation>
    <subcellularLocation>
        <location evidence="12">Mitochondrion</location>
    </subcellularLocation>
</comment>
<feature type="region of interest" description="Disordered" evidence="14">
    <location>
        <begin position="540"/>
        <end position="562"/>
    </location>
</feature>
<evidence type="ECO:0000256" key="13">
    <source>
        <dbReference type="PIRSR" id="PIRSR602401-1"/>
    </source>
</evidence>
<protein>
    <recommendedName>
        <fullName evidence="12">Endonuclease III homolog</fullName>
        <ecNumber evidence="12">3.2.2.-</ecNumber>
        <ecNumber evidence="12">4.2.99.18</ecNumber>
    </recommendedName>
    <alternativeName>
        <fullName evidence="12">Bifunctional DNA N-glycosylase/DNA-(apurinic or apyrimidinic site) lyase</fullName>
        <shortName evidence="12">DNA glycosylase/AP lyase</shortName>
    </alternativeName>
</protein>
<dbReference type="GO" id="GO:0020037">
    <property type="term" value="F:heme binding"/>
    <property type="evidence" value="ECO:0007669"/>
    <property type="project" value="InterPro"/>
</dbReference>
<evidence type="ECO:0000256" key="12">
    <source>
        <dbReference type="HAMAP-Rule" id="MF_03183"/>
    </source>
</evidence>
<dbReference type="PRINTS" id="PR00385">
    <property type="entry name" value="P450"/>
</dbReference>
<keyword evidence="9 12" id="KW-0456">Lyase</keyword>
<dbReference type="Gene3D" id="1.10.1670.10">
    <property type="entry name" value="Helix-hairpin-Helix base-excision DNA repair enzymes (C-terminal)"/>
    <property type="match status" value="1"/>
</dbReference>
<evidence type="ECO:0000256" key="14">
    <source>
        <dbReference type="SAM" id="MobiDB-lite"/>
    </source>
</evidence>
<accession>A0A2C5Z3U1</accession>
<dbReference type="CDD" id="cd11059">
    <property type="entry name" value="CYP_fungal"/>
    <property type="match status" value="1"/>
</dbReference>
<evidence type="ECO:0000256" key="6">
    <source>
        <dbReference type="ARBA" id="ARBA00023004"/>
    </source>
</evidence>
<gene>
    <name evidence="12" type="primary">NTH1</name>
    <name evidence="16" type="ORF">CDD80_2176</name>
</gene>
<dbReference type="GO" id="GO:0005506">
    <property type="term" value="F:iron ion binding"/>
    <property type="evidence" value="ECO:0007669"/>
    <property type="project" value="InterPro"/>
</dbReference>
<feature type="domain" description="HhH-GPD" evidence="15">
    <location>
        <begin position="617"/>
        <end position="775"/>
    </location>
</feature>
<dbReference type="CDD" id="cd00056">
    <property type="entry name" value="ENDO3c"/>
    <property type="match status" value="1"/>
</dbReference>
<dbReference type="GO" id="GO:0000703">
    <property type="term" value="F:oxidized pyrimidine nucleobase lesion DNA N-glycosylase activity"/>
    <property type="evidence" value="ECO:0007669"/>
    <property type="project" value="UniProtKB-UniRule"/>
</dbReference>
<dbReference type="EC" id="3.2.2.-" evidence="12"/>
<dbReference type="OrthoDB" id="2099276at2759"/>
<dbReference type="PRINTS" id="PR00463">
    <property type="entry name" value="EP450I"/>
</dbReference>
<keyword evidence="6 13" id="KW-0408">Iron</keyword>
<dbReference type="InterPro" id="IPR001128">
    <property type="entry name" value="Cyt_P450"/>
</dbReference>
<dbReference type="InterPro" id="IPR003265">
    <property type="entry name" value="HhH-GPD_domain"/>
</dbReference>
<sequence length="801" mass="88557">MNLLSLTTLVVGASLLVAVVYKTWYALCGPMARLPGPWHSKWTDAVMTSHWLRGSLCQYVHSLHERYGPTVRVGPNQVSIADLASVKSIYSTRETFIKADWYKNFMLDDQQNVFTAVGSDAHRRRRKLLAGPISDSSLRVHHDRVGKRVRLAVDGMRDEMASRGATDVLRWFTCLAADVVAELTFGLPLGMLERGQQHDECSRHLESAVQLGAWRTAFPRLVNLAWMLPFSIFRVAYESAREQTRIATNCLTQYKKLVDSGSKPETLFRNLYKAAEANEMTAKDICSEAELYFLAGSDTTANTLSYLVWAVSGHPKIQETLVSELRTLPAEGWDEARLRQLPYLDHVIQEALRLYGAAPAPLPRVVPAGGAEVGGYWLAEGTWVGTQAYTMHRDPTIFPDPRKFDPDRWEQPTKDMRDAFMPFGRGPRICLGQHLAAAELRLMTASFFLAFPDARMSSLEGMSDEDMGERNFFVMAPRGRRCLMEAASGLSEPPTTSEAAFVRTGVAGHGAWTHYSIGLAGRDGDGCGEGATVVDMEDAVGPPAKRRKRQPTTTKTTKTTATAPAGWHETYEAVRRMRSPGGLAHGAPVDTMGCERLADRQASAKDQRFQTLVALMLSSQTKDTVNAAAMHRLKTELPPFRPGATAGLTVDNVLAADPAVLNDLIYAVGFHNNKTKYLQQTAAVLRDNWDGDIPDTIAGLTALPGVGPKMAYLCLSAAWGRTEGIGVDVHVHRITNLWGWQQTRSPEETRRALEAWLPRDRWHEINSLLVGLGQVVCRPVGRRCGECELGQRGLCRAAKRS</sequence>